<dbReference type="InterPro" id="IPR001611">
    <property type="entry name" value="Leu-rich_rpt"/>
</dbReference>
<evidence type="ECO:0000256" key="4">
    <source>
        <dbReference type="ARBA" id="ARBA00022602"/>
    </source>
</evidence>
<dbReference type="InterPro" id="IPR002088">
    <property type="entry name" value="Prenyl_trans_a"/>
</dbReference>
<gene>
    <name evidence="11" type="ORF">BGW38_004638</name>
</gene>
<dbReference type="PANTHER" id="PTHR11129:SF2">
    <property type="entry name" value="GERANYLGERANYL TRANSFERASE TYPE-2 SUBUNIT ALPHA"/>
    <property type="match status" value="1"/>
</dbReference>
<accession>A0A9P6FQ77</accession>
<comment type="catalytic activity">
    <reaction evidence="8 9">
        <text>geranylgeranyl diphosphate + L-cysteinyl-[protein] = S-geranylgeranyl-L-cysteinyl-[protein] + diphosphate</text>
        <dbReference type="Rhea" id="RHEA:21240"/>
        <dbReference type="Rhea" id="RHEA-COMP:10131"/>
        <dbReference type="Rhea" id="RHEA-COMP:11537"/>
        <dbReference type="ChEBI" id="CHEBI:29950"/>
        <dbReference type="ChEBI" id="CHEBI:33019"/>
        <dbReference type="ChEBI" id="CHEBI:57533"/>
        <dbReference type="ChEBI" id="CHEBI:86021"/>
        <dbReference type="EC" id="2.5.1.60"/>
    </reaction>
</comment>
<dbReference type="PANTHER" id="PTHR11129">
    <property type="entry name" value="PROTEIN FARNESYLTRANSFERASE ALPHA SUBUNIT/RAB GERANYLGERANYL TRANSFERASE ALPHA SUBUNIT"/>
    <property type="match status" value="1"/>
</dbReference>
<evidence type="ECO:0000256" key="5">
    <source>
        <dbReference type="ARBA" id="ARBA00022679"/>
    </source>
</evidence>
<protein>
    <recommendedName>
        <fullName evidence="3 9">Geranylgeranyl transferase type-2 subunit alpha</fullName>
        <ecNumber evidence="2 9">2.5.1.60</ecNumber>
    </recommendedName>
    <alternativeName>
        <fullName evidence="7 9">Geranylgeranyl transferase type II subunit alpha</fullName>
    </alternativeName>
</protein>
<dbReference type="PROSITE" id="PS51450">
    <property type="entry name" value="LRR"/>
    <property type="match status" value="1"/>
</dbReference>
<dbReference type="SUPFAM" id="SSF48439">
    <property type="entry name" value="Protein prenylyltransferase"/>
    <property type="match status" value="1"/>
</dbReference>
<keyword evidence="12" id="KW-1185">Reference proteome</keyword>
<dbReference type="GO" id="GO:0005968">
    <property type="term" value="C:Rab-protein geranylgeranyltransferase complex"/>
    <property type="evidence" value="ECO:0007669"/>
    <property type="project" value="TreeGrafter"/>
</dbReference>
<dbReference type="EMBL" id="JAABOA010002956">
    <property type="protein sequence ID" value="KAF9579196.1"/>
    <property type="molecule type" value="Genomic_DNA"/>
</dbReference>
<dbReference type="Gene3D" id="1.25.40.120">
    <property type="entry name" value="Protein prenylyltransferase"/>
    <property type="match status" value="2"/>
</dbReference>
<comment type="similarity">
    <text evidence="1 9">Belongs to the protein prenyltransferase subunit alpha family.</text>
</comment>
<proteinExistence type="inferred from homology"/>
<comment type="caution">
    <text evidence="11">The sequence shown here is derived from an EMBL/GenBank/DDBJ whole genome shotgun (WGS) entry which is preliminary data.</text>
</comment>
<evidence type="ECO:0000256" key="7">
    <source>
        <dbReference type="ARBA" id="ARBA00031267"/>
    </source>
</evidence>
<evidence type="ECO:0000256" key="8">
    <source>
        <dbReference type="ARBA" id="ARBA00047658"/>
    </source>
</evidence>
<organism evidence="11 12">
    <name type="scientific">Lunasporangiospora selenospora</name>
    <dbReference type="NCBI Taxonomy" id="979761"/>
    <lineage>
        <taxon>Eukaryota</taxon>
        <taxon>Fungi</taxon>
        <taxon>Fungi incertae sedis</taxon>
        <taxon>Mucoromycota</taxon>
        <taxon>Mortierellomycotina</taxon>
        <taxon>Mortierellomycetes</taxon>
        <taxon>Mortierellales</taxon>
        <taxon>Mortierellaceae</taxon>
        <taxon>Lunasporangiospora</taxon>
    </lineage>
</organism>
<dbReference type="PROSITE" id="PS51147">
    <property type="entry name" value="PFTA"/>
    <property type="match status" value="5"/>
</dbReference>
<dbReference type="Pfam" id="PF01239">
    <property type="entry name" value="PPTA"/>
    <property type="match status" value="5"/>
</dbReference>
<evidence type="ECO:0000256" key="10">
    <source>
        <dbReference type="SAM" id="MobiDB-lite"/>
    </source>
</evidence>
<dbReference type="Gene3D" id="3.80.10.10">
    <property type="entry name" value="Ribonuclease Inhibitor"/>
    <property type="match status" value="1"/>
</dbReference>
<evidence type="ECO:0000256" key="2">
    <source>
        <dbReference type="ARBA" id="ARBA00012656"/>
    </source>
</evidence>
<reference evidence="11" key="1">
    <citation type="journal article" date="2020" name="Fungal Divers.">
        <title>Resolving the Mortierellaceae phylogeny through synthesis of multi-gene phylogenetics and phylogenomics.</title>
        <authorList>
            <person name="Vandepol N."/>
            <person name="Liber J."/>
            <person name="Desiro A."/>
            <person name="Na H."/>
            <person name="Kennedy M."/>
            <person name="Barry K."/>
            <person name="Grigoriev I.V."/>
            <person name="Miller A.N."/>
            <person name="O'Donnell K."/>
            <person name="Stajich J.E."/>
            <person name="Bonito G."/>
        </authorList>
    </citation>
    <scope>NUCLEOTIDE SEQUENCE</scope>
    <source>
        <strain evidence="11">KOD1015</strain>
    </source>
</reference>
<sequence>EGRHGQKKQQTESPEALKARQERESVLVKEYTALKESFNEITNSKQRDNDALKVTTAILRKSPDYYSVWNERRRILKEGFLDKADDASSNTIYTNELEFVQENLKLNPKSYFMWNHRRWCLENMSKPRWDRELAMVSKYLEMDARNFHAWVYRRYIIRQMDQQEKGEDATEKRLERAQSEFDFTTAKISQNFSNYSAWHNRSTLLGKLAAVMTEEEREMVVDNEFDLIKNAIYTDPEDQSAWLYNLWLIGREDKSISIPGAYAISFHPLEIVVTFDETVRLRNSFTMSTRVDQTVVGLEGEWKATGSDPSVGSVWIFQQTLDSTYGSTVELIIFPDDVCAVRAGSKLAAATCFELETSNQDLESVPSRLSRLVVGKNTMYDVSKRISPTSGSDGTVETQKQAPKYLVTSLTGSDKHEDRVALLDREISTVRELVEIEPDCKWPIQILSTLLTELRKTVSIHSPRAKDIDDESIELQEKLISIDPLRQERYEDRRTQLVFDRETLKIIKGSRRFPEIEFADVQSKDLDLSMRGLTHIPISSYFIHLETLNLDSNSITSTRFLRNLLSVKRVILSNNSIERLEGVQHAPCIEFLALENNLISKWEDVVAGFMFWREGKLGRTGGTVKVMLGGNPVVENEGGEYVLEQRWADVGEVGVEIQWQTEEHRLAEEATGGAGGDKGDVPRRLSTVTAVGL</sequence>
<keyword evidence="6" id="KW-0677">Repeat</keyword>
<dbReference type="EC" id="2.5.1.60" evidence="2 9"/>
<evidence type="ECO:0000256" key="1">
    <source>
        <dbReference type="ARBA" id="ARBA00006734"/>
    </source>
</evidence>
<evidence type="ECO:0000256" key="3">
    <source>
        <dbReference type="ARBA" id="ARBA00014772"/>
    </source>
</evidence>
<keyword evidence="4 9" id="KW-0637">Prenyltransferase</keyword>
<dbReference type="InterPro" id="IPR032675">
    <property type="entry name" value="LRR_dom_sf"/>
</dbReference>
<dbReference type="SUPFAM" id="SSF52058">
    <property type="entry name" value="L domain-like"/>
    <property type="match status" value="1"/>
</dbReference>
<keyword evidence="5 9" id="KW-0808">Transferase</keyword>
<feature type="non-terminal residue" evidence="11">
    <location>
        <position position="693"/>
    </location>
</feature>
<dbReference type="FunFam" id="1.25.40.120:FF:000035">
    <property type="entry name" value="Geranylgeranyl transferase type-2 subunit alpha"/>
    <property type="match status" value="1"/>
</dbReference>
<name>A0A9P6FQ77_9FUNG</name>
<evidence type="ECO:0000256" key="6">
    <source>
        <dbReference type="ARBA" id="ARBA00022737"/>
    </source>
</evidence>
<dbReference type="AlphaFoldDB" id="A0A9P6FQ77"/>
<evidence type="ECO:0000313" key="11">
    <source>
        <dbReference type="EMBL" id="KAF9579196.1"/>
    </source>
</evidence>
<dbReference type="GO" id="GO:0097354">
    <property type="term" value="P:prenylation"/>
    <property type="evidence" value="ECO:0007669"/>
    <property type="project" value="UniProtKB-UniRule"/>
</dbReference>
<evidence type="ECO:0000313" key="12">
    <source>
        <dbReference type="Proteomes" id="UP000780801"/>
    </source>
</evidence>
<comment type="function">
    <text evidence="9">Catalyzes the transfer of a geranyl-geranyl moiety from geranyl-geranyl pyrophosphate to cysteines occuring in specific C-terminal amino acid sequences.</text>
</comment>
<feature type="region of interest" description="Disordered" evidence="10">
    <location>
        <begin position="1"/>
        <end position="23"/>
    </location>
</feature>
<dbReference type="OrthoDB" id="1658at2759"/>
<evidence type="ECO:0000256" key="9">
    <source>
        <dbReference type="RuleBase" id="RU367120"/>
    </source>
</evidence>
<dbReference type="Proteomes" id="UP000780801">
    <property type="component" value="Unassembled WGS sequence"/>
</dbReference>
<dbReference type="GO" id="GO:0004663">
    <property type="term" value="F:Rab geranylgeranyltransferase activity"/>
    <property type="evidence" value="ECO:0007669"/>
    <property type="project" value="UniProtKB-UniRule"/>
</dbReference>